<evidence type="ECO:0000259" key="6">
    <source>
        <dbReference type="PROSITE" id="PS50011"/>
    </source>
</evidence>
<dbReference type="PROSITE" id="PS00107">
    <property type="entry name" value="PROTEIN_KINASE_ATP"/>
    <property type="match status" value="1"/>
</dbReference>
<dbReference type="SMART" id="SM00220">
    <property type="entry name" value="S_TKc"/>
    <property type="match status" value="1"/>
</dbReference>
<name>C5T3F2_ACIDE</name>
<keyword evidence="3 7" id="KW-0418">Kinase</keyword>
<reference evidence="7 8" key="1">
    <citation type="submission" date="2009-05" db="EMBL/GenBank/DDBJ databases">
        <title>The draft genome of Acidovorax delafieldii 2AN.</title>
        <authorList>
            <consortium name="US DOE Joint Genome Institute (JGI-PGF)"/>
            <person name="Lucas S."/>
            <person name="Copeland A."/>
            <person name="Lapidus A."/>
            <person name="Glavina del Rio T."/>
            <person name="Tice H."/>
            <person name="Bruce D."/>
            <person name="Goodwin L."/>
            <person name="Pitluck S."/>
            <person name="Larimer F."/>
            <person name="Land M.L."/>
            <person name="Hauser L."/>
            <person name="Shelobolina E.S."/>
            <person name="Picardal F."/>
            <person name="Roden E."/>
            <person name="Emerson D."/>
        </authorList>
    </citation>
    <scope>NUCLEOTIDE SEQUENCE [LARGE SCALE GENOMIC DNA]</scope>
    <source>
        <strain evidence="7 8">2AN</strain>
    </source>
</reference>
<dbReference type="OrthoDB" id="9791419at2"/>
<dbReference type="GO" id="GO:0004674">
    <property type="term" value="F:protein serine/threonine kinase activity"/>
    <property type="evidence" value="ECO:0007669"/>
    <property type="project" value="UniProtKB-KW"/>
</dbReference>
<dbReference type="PANTHER" id="PTHR24348">
    <property type="entry name" value="SERINE/THREONINE-PROTEIN KINASE UNC-51-RELATED"/>
    <property type="match status" value="1"/>
</dbReference>
<dbReference type="InterPro" id="IPR017441">
    <property type="entry name" value="Protein_kinase_ATP_BS"/>
</dbReference>
<dbReference type="GO" id="GO:0005829">
    <property type="term" value="C:cytosol"/>
    <property type="evidence" value="ECO:0007669"/>
    <property type="project" value="TreeGrafter"/>
</dbReference>
<feature type="binding site" evidence="5">
    <location>
        <position position="31"/>
    </location>
    <ligand>
        <name>ATP</name>
        <dbReference type="ChEBI" id="CHEBI:30616"/>
    </ligand>
</feature>
<dbReference type="PROSITE" id="PS50011">
    <property type="entry name" value="PROTEIN_KINASE_DOM"/>
    <property type="match status" value="1"/>
</dbReference>
<dbReference type="EMBL" id="ACQT01000030">
    <property type="protein sequence ID" value="EER61003.1"/>
    <property type="molecule type" value="Genomic_DNA"/>
</dbReference>
<dbReference type="Proteomes" id="UP000003856">
    <property type="component" value="Unassembled WGS sequence"/>
</dbReference>
<evidence type="ECO:0000313" key="8">
    <source>
        <dbReference type="Proteomes" id="UP000003856"/>
    </source>
</evidence>
<dbReference type="InterPro" id="IPR045269">
    <property type="entry name" value="Atg1-like"/>
</dbReference>
<dbReference type="Pfam" id="PF00069">
    <property type="entry name" value="Pkinase"/>
    <property type="match status" value="1"/>
</dbReference>
<dbReference type="PATRIC" id="fig|573060.9.peg.3737"/>
<gene>
    <name evidence="7" type="ORF">AcdelDRAFT_1432</name>
</gene>
<evidence type="ECO:0000256" key="4">
    <source>
        <dbReference type="ARBA" id="ARBA00022840"/>
    </source>
</evidence>
<keyword evidence="1" id="KW-0808">Transferase</keyword>
<dbReference type="GO" id="GO:0005776">
    <property type="term" value="C:autophagosome"/>
    <property type="evidence" value="ECO:0007669"/>
    <property type="project" value="TreeGrafter"/>
</dbReference>
<dbReference type="GO" id="GO:0005524">
    <property type="term" value="F:ATP binding"/>
    <property type="evidence" value="ECO:0007669"/>
    <property type="project" value="UniProtKB-UniRule"/>
</dbReference>
<dbReference type="AlphaFoldDB" id="C5T3F2"/>
<dbReference type="InterPro" id="IPR011009">
    <property type="entry name" value="Kinase-like_dom_sf"/>
</dbReference>
<dbReference type="Gene3D" id="1.10.510.10">
    <property type="entry name" value="Transferase(Phosphotransferase) domain 1"/>
    <property type="match status" value="1"/>
</dbReference>
<proteinExistence type="predicted"/>
<dbReference type="RefSeq" id="WP_005794933.1">
    <property type="nucleotide sequence ID" value="NZ_ACQT01000030.1"/>
</dbReference>
<dbReference type="PANTHER" id="PTHR24348:SF22">
    <property type="entry name" value="NON-SPECIFIC SERINE_THREONINE PROTEIN KINASE"/>
    <property type="match status" value="1"/>
</dbReference>
<accession>C5T3F2</accession>
<evidence type="ECO:0000313" key="7">
    <source>
        <dbReference type="EMBL" id="EER61003.1"/>
    </source>
</evidence>
<dbReference type="GO" id="GO:0016020">
    <property type="term" value="C:membrane"/>
    <property type="evidence" value="ECO:0007669"/>
    <property type="project" value="TreeGrafter"/>
</dbReference>
<evidence type="ECO:0000256" key="3">
    <source>
        <dbReference type="ARBA" id="ARBA00022777"/>
    </source>
</evidence>
<dbReference type="GO" id="GO:0000407">
    <property type="term" value="C:phagophore assembly site"/>
    <property type="evidence" value="ECO:0007669"/>
    <property type="project" value="TreeGrafter"/>
</dbReference>
<feature type="domain" description="Protein kinase" evidence="6">
    <location>
        <begin position="3"/>
        <end position="294"/>
    </location>
</feature>
<keyword evidence="8" id="KW-1185">Reference proteome</keyword>
<keyword evidence="4 5" id="KW-0067">ATP-binding</keyword>
<organism evidence="7 8">
    <name type="scientific">Acidovorax delafieldii 2AN</name>
    <dbReference type="NCBI Taxonomy" id="573060"/>
    <lineage>
        <taxon>Bacteria</taxon>
        <taxon>Pseudomonadati</taxon>
        <taxon>Pseudomonadota</taxon>
        <taxon>Betaproteobacteria</taxon>
        <taxon>Burkholderiales</taxon>
        <taxon>Comamonadaceae</taxon>
        <taxon>Acidovorax</taxon>
    </lineage>
</organism>
<dbReference type="SUPFAM" id="SSF56112">
    <property type="entry name" value="Protein kinase-like (PK-like)"/>
    <property type="match status" value="1"/>
</dbReference>
<sequence>MNYRKIKEIGRGGFGRVFEVEDDFGQRFAMKEYEPNSDIQNLINRGLVKADNLMGRFKREVKYQSLLNSKHIVRILDKDLEAAKPWFVMELAEGTLQDDLQADRRLGGDPTRALFDILAGLEEIHKRDIVHRDLKPVNVLKLKNPDGSIRYAISDFGLISALAAESTTLTQTGHGGGTPVYAAPELITRFSHATSSADIYSVGAILHDIFDGRARTPYLEQTASGPCKDIIEKCTKTNPARRYQEIASLRDDIYQALAGKTLQFESDAEKDLVNLLQTNEAPSDNEWDRVYEFLSKSDITTQSKANIFSALTSTHFHNISNSSRELLNAIASEFSSFTRNTSHNFDYCDVLAGKLESIFDIGPIRLKAHCLISLLIMGVDHNRYFVENKFVRLASGNLDENVIERIKMDVAAEAINLERYIQRLERSLSINRSVLHPSLVSQASSAH</sequence>
<protein>
    <submittedName>
        <fullName evidence="7">Serine/threonine protein kinase</fullName>
    </submittedName>
</protein>
<keyword evidence="2 5" id="KW-0547">Nucleotide-binding</keyword>
<keyword evidence="7" id="KW-0723">Serine/threonine-protein kinase</keyword>
<dbReference type="CDD" id="cd14014">
    <property type="entry name" value="STKc_PknB_like"/>
    <property type="match status" value="1"/>
</dbReference>
<evidence type="ECO:0000256" key="1">
    <source>
        <dbReference type="ARBA" id="ARBA00022679"/>
    </source>
</evidence>
<evidence type="ECO:0000256" key="2">
    <source>
        <dbReference type="ARBA" id="ARBA00022741"/>
    </source>
</evidence>
<comment type="caution">
    <text evidence="7">The sequence shown here is derived from an EMBL/GenBank/DDBJ whole genome shotgun (WGS) entry which is preliminary data.</text>
</comment>
<dbReference type="InterPro" id="IPR000719">
    <property type="entry name" value="Prot_kinase_dom"/>
</dbReference>
<evidence type="ECO:0000256" key="5">
    <source>
        <dbReference type="PROSITE-ProRule" id="PRU10141"/>
    </source>
</evidence>